<comment type="caution">
    <text evidence="2">The sequence shown here is derived from an EMBL/GenBank/DDBJ whole genome shotgun (WGS) entry which is preliminary data.</text>
</comment>
<feature type="compositionally biased region" description="Low complexity" evidence="1">
    <location>
        <begin position="151"/>
        <end position="170"/>
    </location>
</feature>
<dbReference type="GO" id="GO:0008168">
    <property type="term" value="F:methyltransferase activity"/>
    <property type="evidence" value="ECO:0007669"/>
    <property type="project" value="UniProtKB-KW"/>
</dbReference>
<dbReference type="GO" id="GO:0032259">
    <property type="term" value="P:methylation"/>
    <property type="evidence" value="ECO:0007669"/>
    <property type="project" value="UniProtKB-KW"/>
</dbReference>
<gene>
    <name evidence="2" type="ORF">GSB_153629</name>
</gene>
<evidence type="ECO:0000313" key="3">
    <source>
        <dbReference type="Proteomes" id="UP000018040"/>
    </source>
</evidence>
<feature type="non-terminal residue" evidence="2">
    <location>
        <position position="1"/>
    </location>
</feature>
<evidence type="ECO:0000256" key="1">
    <source>
        <dbReference type="SAM" id="MobiDB-lite"/>
    </source>
</evidence>
<name>V6TTI5_GIAIN</name>
<protein>
    <submittedName>
        <fullName evidence="2">tRNA (Guanine-9-N(1)-)-methyltransferase</fullName>
    </submittedName>
</protein>
<dbReference type="Proteomes" id="UP000018040">
    <property type="component" value="Unassembled WGS sequence"/>
</dbReference>
<keyword evidence="2" id="KW-0808">Transferase</keyword>
<feature type="compositionally biased region" description="Basic residues" evidence="1">
    <location>
        <begin position="183"/>
        <end position="195"/>
    </location>
</feature>
<dbReference type="VEuPathDB" id="GiardiaDB:DHA2_154299"/>
<organism evidence="2 3">
    <name type="scientific">Giardia intestinalis</name>
    <name type="common">Giardia lamblia</name>
    <dbReference type="NCBI Taxonomy" id="5741"/>
    <lineage>
        <taxon>Eukaryota</taxon>
        <taxon>Metamonada</taxon>
        <taxon>Diplomonadida</taxon>
        <taxon>Hexamitidae</taxon>
        <taxon>Giardiinae</taxon>
        <taxon>Giardia</taxon>
    </lineage>
</organism>
<feature type="region of interest" description="Disordered" evidence="1">
    <location>
        <begin position="115"/>
        <end position="195"/>
    </location>
</feature>
<reference evidence="3" key="1">
    <citation type="submission" date="2012-02" db="EMBL/GenBank/DDBJ databases">
        <title>Genome sequencing of Giardia lamblia Genotypes A2 and B isolates (DH and GS) and comparative analysis with the genomes of Genotypes A1 and E (WB and Pig).</title>
        <authorList>
            <person name="Adam R."/>
            <person name="Dahlstrom E."/>
            <person name="Martens C."/>
            <person name="Bruno D."/>
            <person name="Barbian K."/>
            <person name="Porcella S.F."/>
            <person name="Nash T."/>
        </authorList>
    </citation>
    <scope>NUCLEOTIDE SEQUENCE</scope>
    <source>
        <strain evidence="3">GS</strain>
    </source>
</reference>
<proteinExistence type="predicted"/>
<dbReference type="EMBL" id="AHHH01000089">
    <property type="protein sequence ID" value="ESU42288.1"/>
    <property type="molecule type" value="Genomic_DNA"/>
</dbReference>
<sequence length="195" mass="21431">VIAADLLASRGRRRAGPAHAGLFNRELRRVWASLSVNTGARDPVDLSVEGPALQEKQTYFNRLLTRTHQLPDRAATYCLQMCDLRQTGAAVKERHGSSWTARHDTIVRVCTPACRGSSTRGWRSDAQPPPTRTRSRTPGHRQVQDHRRGVTSPARRTATTTRSSRSTGTGLPIICGTDGSLHPKSRRHLGAPRGC</sequence>
<reference evidence="2 3" key="2">
    <citation type="journal article" date="2013" name="Genome Biol. Evol.">
        <title>Genome sequencing of Giardia lamblia genotypes A2 and B isolates (DH and GS) and comparative analysis with the genomes of genotypes A1 and E (WB and Pig).</title>
        <authorList>
            <person name="Adam R.D."/>
            <person name="Dahlstrom E.W."/>
            <person name="Martens C.A."/>
            <person name="Bruno D.P."/>
            <person name="Barbian K.D."/>
            <person name="Ricklefs S.M."/>
            <person name="Hernandez M.M."/>
            <person name="Narla N.P."/>
            <person name="Patel R.B."/>
            <person name="Porcella S.F."/>
            <person name="Nash T.E."/>
        </authorList>
    </citation>
    <scope>NUCLEOTIDE SEQUENCE [LARGE SCALE GENOMIC DNA]</scope>
    <source>
        <strain evidence="2 3">GS</strain>
    </source>
</reference>
<keyword evidence="2" id="KW-0489">Methyltransferase</keyword>
<evidence type="ECO:0000313" key="2">
    <source>
        <dbReference type="EMBL" id="ESU42288.1"/>
    </source>
</evidence>
<accession>V6TTI5</accession>
<dbReference type="AlphaFoldDB" id="V6TTI5"/>